<dbReference type="KEGG" id="pnt:G5B91_33275"/>
<geneLocation type="plasmid" evidence="3">
    <name>ppnihbp1_1</name>
</geneLocation>
<dbReference type="SUPFAM" id="SSF54637">
    <property type="entry name" value="Thioesterase/thiol ester dehydrase-isomerase"/>
    <property type="match status" value="1"/>
</dbReference>
<sequence length="158" mass="17646">MRNARQLAIDGLRKGDRFTVTRAFTMEDIQRFAEISRDYNPVHVDLPYAQLRNFRAPISHGLLTASLLTEVGGQIGWLATGMNFRFKRPVYSGELITCVWEITDIDERGRAQASIQITNPDGEVVLEAETSGVLPGEKERARLREMVAEGDPTNGAKV</sequence>
<dbReference type="RefSeq" id="WP_024767504.1">
    <property type="nucleotide sequence ID" value="NZ_CP049142.1"/>
</dbReference>
<evidence type="ECO:0000259" key="1">
    <source>
        <dbReference type="Pfam" id="PF01575"/>
    </source>
</evidence>
<dbReference type="Gene3D" id="3.10.129.10">
    <property type="entry name" value="Hotdog Thioesterase"/>
    <property type="match status" value="1"/>
</dbReference>
<protein>
    <submittedName>
        <fullName evidence="2">MaoC family dehydratase</fullName>
    </submittedName>
</protein>
<dbReference type="InterPro" id="IPR002539">
    <property type="entry name" value="MaoC-like_dom"/>
</dbReference>
<dbReference type="InterPro" id="IPR050965">
    <property type="entry name" value="UPF0336/Enoyl-CoA_hydratase"/>
</dbReference>
<keyword evidence="2" id="KW-0614">Plasmid</keyword>
<dbReference type="GO" id="GO:0006633">
    <property type="term" value="P:fatty acid biosynthetic process"/>
    <property type="evidence" value="ECO:0007669"/>
    <property type="project" value="TreeGrafter"/>
</dbReference>
<organism evidence="2 3">
    <name type="scientific">Pseudomonas nitroreducens</name>
    <dbReference type="NCBI Taxonomy" id="46680"/>
    <lineage>
        <taxon>Bacteria</taxon>
        <taxon>Pseudomonadati</taxon>
        <taxon>Pseudomonadota</taxon>
        <taxon>Gammaproteobacteria</taxon>
        <taxon>Pseudomonadales</taxon>
        <taxon>Pseudomonadaceae</taxon>
        <taxon>Pseudomonas</taxon>
    </lineage>
</organism>
<dbReference type="AlphaFoldDB" id="A0A6G6J7Q2"/>
<dbReference type="CDD" id="cd03449">
    <property type="entry name" value="R_hydratase"/>
    <property type="match status" value="1"/>
</dbReference>
<accession>A0A6G6J7Q2</accession>
<evidence type="ECO:0000313" key="3">
    <source>
        <dbReference type="Proteomes" id="UP000501063"/>
    </source>
</evidence>
<dbReference type="Proteomes" id="UP000501063">
    <property type="component" value="Plasmid pPniHBP1_1"/>
</dbReference>
<evidence type="ECO:0000313" key="2">
    <source>
        <dbReference type="EMBL" id="QIE91233.1"/>
    </source>
</evidence>
<reference evidence="2 3" key="1">
    <citation type="submission" date="2020-02" db="EMBL/GenBank/DDBJ databases">
        <title>Integrative conjugative elements (ICEs) and plasmids drive adaptation of Pseudomonas nitroreducens strain HBP1 to wastewater environment.</title>
        <authorList>
            <person name="Sentchilo V."/>
            <person name="Carraro N."/>
            <person name="Bertelli C."/>
            <person name="van der Meer J.R."/>
        </authorList>
    </citation>
    <scope>NUCLEOTIDE SEQUENCE [LARGE SCALE GENOMIC DNA]</scope>
    <source>
        <strain evidence="2 3">HBP1</strain>
        <plasmid evidence="3">ppnihbp1_1</plasmid>
    </source>
</reference>
<dbReference type="InterPro" id="IPR029069">
    <property type="entry name" value="HotDog_dom_sf"/>
</dbReference>
<gene>
    <name evidence="2" type="ORF">G5B91_33275</name>
</gene>
<dbReference type="Pfam" id="PF01575">
    <property type="entry name" value="MaoC_dehydratas"/>
    <property type="match status" value="1"/>
</dbReference>
<dbReference type="PANTHER" id="PTHR43437:SF3">
    <property type="entry name" value="HYDROXYACYL-THIOESTER DEHYDRATASE TYPE 2, MITOCHONDRIAL"/>
    <property type="match status" value="1"/>
</dbReference>
<name>A0A6G6J7Q2_PSENT</name>
<feature type="domain" description="MaoC-like" evidence="1">
    <location>
        <begin position="19"/>
        <end position="114"/>
    </location>
</feature>
<dbReference type="EMBL" id="CP049142">
    <property type="protein sequence ID" value="QIE91233.1"/>
    <property type="molecule type" value="Genomic_DNA"/>
</dbReference>
<dbReference type="PANTHER" id="PTHR43437">
    <property type="entry name" value="HYDROXYACYL-THIOESTER DEHYDRATASE TYPE 2, MITOCHONDRIAL-RELATED"/>
    <property type="match status" value="1"/>
</dbReference>
<proteinExistence type="predicted"/>
<dbReference type="GO" id="GO:0019171">
    <property type="term" value="F:(3R)-hydroxyacyl-[acyl-carrier-protein] dehydratase activity"/>
    <property type="evidence" value="ECO:0007669"/>
    <property type="project" value="TreeGrafter"/>
</dbReference>